<dbReference type="AlphaFoldDB" id="A0AAE4MEK5"/>
<accession>A0AAE4MEK5</accession>
<feature type="transmembrane region" description="Helical" evidence="1">
    <location>
        <begin position="12"/>
        <end position="38"/>
    </location>
</feature>
<dbReference type="Proteomes" id="UP001283212">
    <property type="component" value="Unassembled WGS sequence"/>
</dbReference>
<comment type="caution">
    <text evidence="2">The sequence shown here is derived from an EMBL/GenBank/DDBJ whole genome shotgun (WGS) entry which is preliminary data.</text>
</comment>
<reference evidence="2 3" key="1">
    <citation type="submission" date="2023-06" db="EMBL/GenBank/DDBJ databases">
        <title>Genome sequence of Methancorpusculaceae sp. Cs1.</title>
        <authorList>
            <person name="Protasov E."/>
            <person name="Platt K."/>
            <person name="Poehlein A."/>
            <person name="Daniel R."/>
            <person name="Brune A."/>
        </authorList>
    </citation>
    <scope>NUCLEOTIDE SEQUENCE [LARGE SCALE GENOMIC DNA]</scope>
    <source>
        <strain evidence="2 3">Cs1</strain>
    </source>
</reference>
<protein>
    <recommendedName>
        <fullName evidence="4">Archaeal Type IV pilin N-terminal domain-containing protein</fullName>
    </recommendedName>
</protein>
<gene>
    <name evidence="2" type="ORF">McpCs1_00230</name>
</gene>
<organism evidence="2 3">
    <name type="scientific">Methanorbis rubei</name>
    <dbReference type="NCBI Taxonomy" id="3028300"/>
    <lineage>
        <taxon>Archaea</taxon>
        <taxon>Methanobacteriati</taxon>
        <taxon>Methanobacteriota</taxon>
        <taxon>Stenosarchaea group</taxon>
        <taxon>Methanomicrobia</taxon>
        <taxon>Methanomicrobiales</taxon>
        <taxon>Methanocorpusculaceae</taxon>
        <taxon>Methanorbis</taxon>
    </lineage>
</organism>
<evidence type="ECO:0000313" key="2">
    <source>
        <dbReference type="EMBL" id="MDV0442681.1"/>
    </source>
</evidence>
<keyword evidence="1" id="KW-0472">Membrane</keyword>
<keyword evidence="3" id="KW-1185">Reference proteome</keyword>
<proteinExistence type="predicted"/>
<evidence type="ECO:0000256" key="1">
    <source>
        <dbReference type="SAM" id="Phobius"/>
    </source>
</evidence>
<keyword evidence="1" id="KW-0812">Transmembrane</keyword>
<dbReference type="EMBL" id="JAWDKB010000001">
    <property type="protein sequence ID" value="MDV0442681.1"/>
    <property type="molecule type" value="Genomic_DNA"/>
</dbReference>
<evidence type="ECO:0008006" key="4">
    <source>
        <dbReference type="Google" id="ProtNLM"/>
    </source>
</evidence>
<name>A0AAE4MEK5_9EURY</name>
<evidence type="ECO:0000313" key="3">
    <source>
        <dbReference type="Proteomes" id="UP001283212"/>
    </source>
</evidence>
<sequence length="289" mass="31058">MIMRSVTQGEDAVSPTIAAILLVVITIVLVLIAGAVVMDSGEQEDTKFVEIYMVPSGENAFLVTVMGGYDADTLVSLNGYINGVMFDNNGFIGNPKVGIPYLLKVFKSSADGGALFTLVGTFEDGTVQMLYQRMVTVRGSGVVPPWNLGKPNGLENGLIIGLSLEKGVNELIMIENSKLNKLYPEYFDYVGSITEGSHINIYTNSNNGQPYGGDRYVSVIFVSHQTGGTIGDGYRNLKLGSPNSLLSNDIKIPEGFNSGDWCYITISGYNTNTKQTDSVTAIIRMSSSA</sequence>
<keyword evidence="1" id="KW-1133">Transmembrane helix</keyword>